<dbReference type="InterPro" id="IPR053866">
    <property type="entry name" value="PhyR_sigma2"/>
</dbReference>
<dbReference type="Pfam" id="PF22029">
    <property type="entry name" value="PhyR_sigma2"/>
    <property type="match status" value="1"/>
</dbReference>
<dbReference type="InterPro" id="IPR001789">
    <property type="entry name" value="Sig_transdc_resp-reg_receiver"/>
</dbReference>
<dbReference type="InterPro" id="IPR053867">
    <property type="entry name" value="PhyR_sigma4"/>
</dbReference>
<protein>
    <recommendedName>
        <fullName evidence="2">Response regulatory domain-containing protein</fullName>
    </recommendedName>
</protein>
<dbReference type="AlphaFoldDB" id="A0A2C7AGN4"/>
<dbReference type="Gene3D" id="1.20.140.160">
    <property type="match status" value="1"/>
</dbReference>
<proteinExistence type="predicted"/>
<accession>A0A2C7AGN4</accession>
<dbReference type="GO" id="GO:0000160">
    <property type="term" value="P:phosphorelay signal transduction system"/>
    <property type="evidence" value="ECO:0007669"/>
    <property type="project" value="InterPro"/>
</dbReference>
<comment type="caution">
    <text evidence="3">The sequence shown here is derived from an EMBL/GenBank/DDBJ whole genome shotgun (WGS) entry which is preliminary data.</text>
</comment>
<dbReference type="OrthoDB" id="7060229at2"/>
<dbReference type="RefSeq" id="WP_099093799.1">
    <property type="nucleotide sequence ID" value="NZ_PDNU01000002.1"/>
</dbReference>
<feature type="domain" description="Response regulatory" evidence="2">
    <location>
        <begin position="154"/>
        <end position="266"/>
    </location>
</feature>
<dbReference type="SMART" id="SM00448">
    <property type="entry name" value="REC"/>
    <property type="match status" value="1"/>
</dbReference>
<dbReference type="SUPFAM" id="SSF88659">
    <property type="entry name" value="Sigma3 and sigma4 domains of RNA polymerase sigma factors"/>
    <property type="match status" value="1"/>
</dbReference>
<dbReference type="PROSITE" id="PS50110">
    <property type="entry name" value="RESPONSE_REGULATORY"/>
    <property type="match status" value="1"/>
</dbReference>
<evidence type="ECO:0000259" key="2">
    <source>
        <dbReference type="PROSITE" id="PS50110"/>
    </source>
</evidence>
<dbReference type="InterPro" id="IPR013324">
    <property type="entry name" value="RNA_pol_sigma_r3/r4-like"/>
</dbReference>
<keyword evidence="4" id="KW-1185">Reference proteome</keyword>
<name>A0A2C7AGN4_9PROT</name>
<reference evidence="3 4" key="1">
    <citation type="submission" date="2017-10" db="EMBL/GenBank/DDBJ databases">
        <authorList>
            <person name="Banno H."/>
            <person name="Chua N.-H."/>
        </authorList>
    </citation>
    <scope>NUCLEOTIDE SEQUENCE [LARGE SCALE GENOMIC DNA]</scope>
    <source>
        <strain evidence="3 4">YW11</strain>
    </source>
</reference>
<dbReference type="InterPro" id="IPR011006">
    <property type="entry name" value="CheY-like_superfamily"/>
</dbReference>
<gene>
    <name evidence="3" type="ORF">CR162_01690</name>
</gene>
<dbReference type="EMBL" id="PDNU01000002">
    <property type="protein sequence ID" value="PHK96655.1"/>
    <property type="molecule type" value="Genomic_DNA"/>
</dbReference>
<feature type="modified residue" description="4-aspartylphosphate" evidence="1">
    <location>
        <position position="204"/>
    </location>
</feature>
<keyword evidence="1" id="KW-0597">Phosphoprotein</keyword>
<dbReference type="Pfam" id="PF22233">
    <property type="entry name" value="PhyR_sigma-like"/>
    <property type="match status" value="1"/>
</dbReference>
<evidence type="ECO:0000313" key="3">
    <source>
        <dbReference type="EMBL" id="PHK96655.1"/>
    </source>
</evidence>
<evidence type="ECO:0000256" key="1">
    <source>
        <dbReference type="PROSITE-ProRule" id="PRU00169"/>
    </source>
</evidence>
<evidence type="ECO:0000313" key="4">
    <source>
        <dbReference type="Proteomes" id="UP000223527"/>
    </source>
</evidence>
<sequence>MSSDPATLLPILRSLRRYAAAATASRVLGDRVVEAALRDLLGKPSSRRLPGRLRLYRAVQDRLSTLPEGLPSAFGDMPGPWPQEPHAQAHALVRLWLRRRLRRLTGPQRHALLLCHLEGFTPLRIAQILRTGPDMVRGLLAEAWAITAPPGPADILIIEDEMLTALDMSMMMHDLGHRVLGIAASAREAEMLLEDGRPDLILSDLRLAADSSPAVLRHLGGADAAPVVFVTACEEPVLPAGRPGPAFVVRKPFCARHLAMTVCDALAAGRERRLTPSA</sequence>
<dbReference type="Proteomes" id="UP000223527">
    <property type="component" value="Unassembled WGS sequence"/>
</dbReference>
<dbReference type="SUPFAM" id="SSF52172">
    <property type="entry name" value="CheY-like"/>
    <property type="match status" value="1"/>
</dbReference>
<organism evidence="3 4">
    <name type="scientific">Teichococcus rhizosphaerae</name>
    <dbReference type="NCBI Taxonomy" id="1335062"/>
    <lineage>
        <taxon>Bacteria</taxon>
        <taxon>Pseudomonadati</taxon>
        <taxon>Pseudomonadota</taxon>
        <taxon>Alphaproteobacteria</taxon>
        <taxon>Acetobacterales</taxon>
        <taxon>Roseomonadaceae</taxon>
        <taxon>Roseomonas</taxon>
    </lineage>
</organism>
<dbReference type="Gene3D" id="3.40.50.2300">
    <property type="match status" value="1"/>
</dbReference>